<name>A0ABX7N6S8_9BACT</name>
<proteinExistence type="predicted"/>
<accession>A0ABX7N6S8</accession>
<dbReference type="SMART" id="SM00028">
    <property type="entry name" value="TPR"/>
    <property type="match status" value="6"/>
</dbReference>
<dbReference type="InterPro" id="IPR019734">
    <property type="entry name" value="TPR_rpt"/>
</dbReference>
<gene>
    <name evidence="1" type="ORF">JY572_39610</name>
</gene>
<dbReference type="Pfam" id="PF13432">
    <property type="entry name" value="TPR_16"/>
    <property type="match status" value="2"/>
</dbReference>
<dbReference type="PANTHER" id="PTHR12558">
    <property type="entry name" value="CELL DIVISION CYCLE 16,23,27"/>
    <property type="match status" value="1"/>
</dbReference>
<dbReference type="PANTHER" id="PTHR12558:SF13">
    <property type="entry name" value="CELL DIVISION CYCLE PROTEIN 27 HOMOLOG"/>
    <property type="match status" value="1"/>
</dbReference>
<dbReference type="InterPro" id="IPR011990">
    <property type="entry name" value="TPR-like_helical_dom_sf"/>
</dbReference>
<reference evidence="1 2" key="1">
    <citation type="submission" date="2021-02" db="EMBL/GenBank/DDBJ databases">
        <title>De Novo genome assembly of isolated myxobacteria.</title>
        <authorList>
            <person name="Stevens D.C."/>
        </authorList>
    </citation>
    <scope>NUCLEOTIDE SEQUENCE [LARGE SCALE GENOMIC DNA]</scope>
    <source>
        <strain evidence="1 2">SCHIC003</strain>
    </source>
</reference>
<evidence type="ECO:0000313" key="2">
    <source>
        <dbReference type="Proteomes" id="UP000663090"/>
    </source>
</evidence>
<protein>
    <submittedName>
        <fullName evidence="1">Tetratricopeptide repeat protein</fullName>
    </submittedName>
</protein>
<dbReference type="Gene3D" id="1.25.40.10">
    <property type="entry name" value="Tetratricopeptide repeat domain"/>
    <property type="match status" value="2"/>
</dbReference>
<dbReference type="Pfam" id="PF14559">
    <property type="entry name" value="TPR_19"/>
    <property type="match status" value="1"/>
</dbReference>
<sequence length="443" mass="48447">MPWRNRTLPWTLALLLPLACKEPEVAAVQNRAQQAQAALGEARAHLANGQAPAALTALKRAATAAPDSAEPYLLMADAHLMNNNMGAAIMSLKQAEALIPGTDPTIQKQLSELYLSNGNTQEALTILTTLRDSRLLTDADTLGLARFQAREGQIEAAFATLESVLRDSPDDPDAKAMEAEVLLMKGDELLAANLMDKLLQQNPAHTSARLLRARYFLVSGVPQMAEADLQAVEGKDANRADVIMLRARALLAQGRATDAEATLKPLVDAEPQNAEALAWMAETVLAQGRRADSLALVDRALQFRPRLARALYVRGRAQEEANDKKGAEESYRFALSAEPRFAPAHSRLWRLYLQTERKVDAYSALERLLALSEASQEEKVALAKLSAQLQTQVARATKLIDEALKREPDNVEYQEVKKALLALAPKPEKKKPTGPIIIRGGRR</sequence>
<dbReference type="EMBL" id="CP071091">
    <property type="protein sequence ID" value="QSQ14343.1"/>
    <property type="molecule type" value="Genomic_DNA"/>
</dbReference>
<keyword evidence="2" id="KW-1185">Reference proteome</keyword>
<organism evidence="1 2">
    <name type="scientific">Myxococcus landrumensis</name>
    <dbReference type="NCBI Taxonomy" id="2813577"/>
    <lineage>
        <taxon>Bacteria</taxon>
        <taxon>Pseudomonadati</taxon>
        <taxon>Myxococcota</taxon>
        <taxon>Myxococcia</taxon>
        <taxon>Myxococcales</taxon>
        <taxon>Cystobacterineae</taxon>
        <taxon>Myxococcaceae</taxon>
        <taxon>Myxococcus</taxon>
    </lineage>
</organism>
<dbReference type="Proteomes" id="UP000663090">
    <property type="component" value="Chromosome"/>
</dbReference>
<evidence type="ECO:0000313" key="1">
    <source>
        <dbReference type="EMBL" id="QSQ14343.1"/>
    </source>
</evidence>
<dbReference type="SUPFAM" id="SSF48452">
    <property type="entry name" value="TPR-like"/>
    <property type="match status" value="1"/>
</dbReference>